<keyword evidence="2" id="KW-0732">Signal</keyword>
<gene>
    <name evidence="3" type="ORF">SNEC2469_LOCUS13657</name>
</gene>
<dbReference type="Gene3D" id="2.60.120.200">
    <property type="match status" value="1"/>
</dbReference>
<reference evidence="3" key="1">
    <citation type="submission" date="2021-02" db="EMBL/GenBank/DDBJ databases">
        <authorList>
            <person name="Dougan E. K."/>
            <person name="Rhodes N."/>
            <person name="Thang M."/>
            <person name="Chan C."/>
        </authorList>
    </citation>
    <scope>NUCLEOTIDE SEQUENCE</scope>
</reference>
<organism evidence="3 4">
    <name type="scientific">Symbiodinium necroappetens</name>
    <dbReference type="NCBI Taxonomy" id="1628268"/>
    <lineage>
        <taxon>Eukaryota</taxon>
        <taxon>Sar</taxon>
        <taxon>Alveolata</taxon>
        <taxon>Dinophyceae</taxon>
        <taxon>Suessiales</taxon>
        <taxon>Symbiodiniaceae</taxon>
        <taxon>Symbiodinium</taxon>
    </lineage>
</organism>
<name>A0A812SNF1_9DINO</name>
<evidence type="ECO:0008006" key="5">
    <source>
        <dbReference type="Google" id="ProtNLM"/>
    </source>
</evidence>
<proteinExistence type="predicted"/>
<dbReference type="OrthoDB" id="192832at2759"/>
<feature type="chain" id="PRO_5032593492" description="Granulins domain-containing protein" evidence="2">
    <location>
        <begin position="20"/>
        <end position="211"/>
    </location>
</feature>
<evidence type="ECO:0000313" key="3">
    <source>
        <dbReference type="EMBL" id="CAE7482226.1"/>
    </source>
</evidence>
<dbReference type="AlphaFoldDB" id="A0A812SNF1"/>
<keyword evidence="4" id="KW-1185">Reference proteome</keyword>
<comment type="caution">
    <text evidence="3">The sequence shown here is derived from an EMBL/GenBank/DDBJ whole genome shotgun (WGS) entry which is preliminary data.</text>
</comment>
<protein>
    <recommendedName>
        <fullName evidence="5">Granulins domain-containing protein</fullName>
    </recommendedName>
</protein>
<evidence type="ECO:0000256" key="2">
    <source>
        <dbReference type="SAM" id="SignalP"/>
    </source>
</evidence>
<dbReference type="Pfam" id="PF26113">
    <property type="entry name" value="GH16_XgeA"/>
    <property type="match status" value="1"/>
</dbReference>
<accession>A0A812SNF1</accession>
<dbReference type="Proteomes" id="UP000601435">
    <property type="component" value="Unassembled WGS sequence"/>
</dbReference>
<feature type="signal peptide" evidence="2">
    <location>
        <begin position="1"/>
        <end position="19"/>
    </location>
</feature>
<feature type="region of interest" description="Disordered" evidence="1">
    <location>
        <begin position="117"/>
        <end position="138"/>
    </location>
</feature>
<feature type="non-terminal residue" evidence="3">
    <location>
        <position position="1"/>
    </location>
</feature>
<evidence type="ECO:0000256" key="1">
    <source>
        <dbReference type="SAM" id="MobiDB-lite"/>
    </source>
</evidence>
<sequence length="211" mass="21769">MAPLRWLSLALCGCIAAFGASDNSSCLRAQTESAGSEGECEPQSLLQARTHDAHRRQLLSGSRRRSGGQCKVGASVSCPAGGTLCAGNQCCPDGTICPSANDSFTGCPIPKKSQDCTKPGGGDVTPAPTPAPAPPSNSAVTLDCSGDGFIECWTFFTAPDPTHGDVIYVAESAAIDLGLYSVKDGVVYLKSIVGQNAPAKSIRLQSRSVYQ</sequence>
<dbReference type="EMBL" id="CAJNJA010021824">
    <property type="protein sequence ID" value="CAE7482226.1"/>
    <property type="molecule type" value="Genomic_DNA"/>
</dbReference>
<evidence type="ECO:0000313" key="4">
    <source>
        <dbReference type="Proteomes" id="UP000601435"/>
    </source>
</evidence>